<evidence type="ECO:0000256" key="5">
    <source>
        <dbReference type="ARBA" id="ARBA00023180"/>
    </source>
</evidence>
<feature type="compositionally biased region" description="Basic residues" evidence="6">
    <location>
        <begin position="189"/>
        <end position="203"/>
    </location>
</feature>
<keyword evidence="9" id="KW-1185">Reference proteome</keyword>
<evidence type="ECO:0000256" key="1">
    <source>
        <dbReference type="ARBA" id="ARBA00004613"/>
    </source>
</evidence>
<feature type="region of interest" description="Disordered" evidence="6">
    <location>
        <begin position="131"/>
        <end position="226"/>
    </location>
</feature>
<dbReference type="InterPro" id="IPR037941">
    <property type="entry name" value="SeP"/>
</dbReference>
<dbReference type="GeneTree" id="ENSGT00510000049326"/>
<name>A0A5F8HBX3_MONDO</name>
<dbReference type="PANTHER" id="PTHR10105">
    <property type="entry name" value="SELENOPROTEIN P"/>
    <property type="match status" value="1"/>
</dbReference>
<reference evidence="8" key="2">
    <citation type="submission" date="2025-08" db="UniProtKB">
        <authorList>
            <consortium name="Ensembl"/>
        </authorList>
    </citation>
    <scope>IDENTIFICATION</scope>
</reference>
<dbReference type="Proteomes" id="UP000002280">
    <property type="component" value="Chromosome 3"/>
</dbReference>
<dbReference type="Pfam" id="PF04592">
    <property type="entry name" value="SelP_N"/>
    <property type="match status" value="1"/>
</dbReference>
<feature type="domain" description="Selenoprotein P N-terminal" evidence="7">
    <location>
        <begin position="2"/>
        <end position="193"/>
    </location>
</feature>
<evidence type="ECO:0000256" key="6">
    <source>
        <dbReference type="SAM" id="MobiDB-lite"/>
    </source>
</evidence>
<dbReference type="InterPro" id="IPR007671">
    <property type="entry name" value="Selenoprotein-P_N"/>
</dbReference>
<dbReference type="GO" id="GO:0001887">
    <property type="term" value="P:selenium compound metabolic process"/>
    <property type="evidence" value="ECO:0000318"/>
    <property type="project" value="GO_Central"/>
</dbReference>
<evidence type="ECO:0000313" key="8">
    <source>
        <dbReference type="Ensembl" id="ENSMODP00000057100.1"/>
    </source>
</evidence>
<evidence type="ECO:0000256" key="3">
    <source>
        <dbReference type="ARBA" id="ARBA00022729"/>
    </source>
</evidence>
<dbReference type="InParanoid" id="A0A5F8HBX3"/>
<feature type="compositionally biased region" description="Polar residues" evidence="6">
    <location>
        <begin position="209"/>
        <end position="218"/>
    </location>
</feature>
<evidence type="ECO:0000256" key="2">
    <source>
        <dbReference type="ARBA" id="ARBA00022525"/>
    </source>
</evidence>
<sequence>MKLEREGFSNISYVVVNHQGNASRLNIKELQDQVSKNITVYQQEQNQKDVWTTLNGNKDDFLIYDRCGRLVYHLGLPHTFLSFSYVEDAIKSAYCEKACGNCSYTTLDDEGFCKNVSLVAEEETITTSLHHHYHPPHRHGHHPHHHHGHHHPPPHRHHQHHHRLGHPPSENDKPEGSEGAVHSHPTQGLHHHHEAAGPQHRHTDHPESQENPEISVSELSVPRKKL</sequence>
<dbReference type="GO" id="GO:0008430">
    <property type="term" value="F:selenium binding"/>
    <property type="evidence" value="ECO:0000318"/>
    <property type="project" value="GO_Central"/>
</dbReference>
<dbReference type="Ensembl" id="ENSMODT00000064957.1">
    <property type="protein sequence ID" value="ENSMODP00000057100.1"/>
    <property type="gene ID" value="ENSMODG00000048256.1"/>
</dbReference>
<keyword evidence="2" id="KW-0964">Secreted</keyword>
<evidence type="ECO:0000313" key="9">
    <source>
        <dbReference type="Proteomes" id="UP000002280"/>
    </source>
</evidence>
<dbReference type="GO" id="GO:0005576">
    <property type="term" value="C:extracellular region"/>
    <property type="evidence" value="ECO:0000318"/>
    <property type="project" value="GO_Central"/>
</dbReference>
<dbReference type="OMA" id="ICNCTLV"/>
<dbReference type="AlphaFoldDB" id="A0A5F8HBX3"/>
<keyword evidence="4" id="KW-0712">Selenocysteine</keyword>
<proteinExistence type="predicted"/>
<keyword evidence="3" id="KW-0732">Signal</keyword>
<reference evidence="8" key="3">
    <citation type="submission" date="2025-09" db="UniProtKB">
        <authorList>
            <consortium name="Ensembl"/>
        </authorList>
    </citation>
    <scope>IDENTIFICATION</scope>
</reference>
<reference evidence="8 9" key="1">
    <citation type="journal article" date="2007" name="Nature">
        <title>Genome of the marsupial Monodelphis domestica reveals innovation in non-coding sequences.</title>
        <authorList>
            <person name="Mikkelsen T.S."/>
            <person name="Wakefield M.J."/>
            <person name="Aken B."/>
            <person name="Amemiya C.T."/>
            <person name="Chang J.L."/>
            <person name="Duke S."/>
            <person name="Garber M."/>
            <person name="Gentles A.J."/>
            <person name="Goodstadt L."/>
            <person name="Heger A."/>
            <person name="Jurka J."/>
            <person name="Kamal M."/>
            <person name="Mauceli E."/>
            <person name="Searle S.M."/>
            <person name="Sharpe T."/>
            <person name="Baker M.L."/>
            <person name="Batzer M.A."/>
            <person name="Benos P.V."/>
            <person name="Belov K."/>
            <person name="Clamp M."/>
            <person name="Cook A."/>
            <person name="Cuff J."/>
            <person name="Das R."/>
            <person name="Davidow L."/>
            <person name="Deakin J.E."/>
            <person name="Fazzari M.J."/>
            <person name="Glass J.L."/>
            <person name="Grabherr M."/>
            <person name="Greally J.M."/>
            <person name="Gu W."/>
            <person name="Hore T.A."/>
            <person name="Huttley G.A."/>
            <person name="Kleber M."/>
            <person name="Jirtle R.L."/>
            <person name="Koina E."/>
            <person name="Lee J.T."/>
            <person name="Mahony S."/>
            <person name="Marra M.A."/>
            <person name="Miller R.D."/>
            <person name="Nicholls R.D."/>
            <person name="Oda M."/>
            <person name="Papenfuss A.T."/>
            <person name="Parra Z.E."/>
            <person name="Pollock D.D."/>
            <person name="Ray D.A."/>
            <person name="Schein J.E."/>
            <person name="Speed T.P."/>
            <person name="Thompson K."/>
            <person name="VandeBerg J.L."/>
            <person name="Wade C.M."/>
            <person name="Walker J.A."/>
            <person name="Waters P.D."/>
            <person name="Webber C."/>
            <person name="Weidman J.R."/>
            <person name="Xie X."/>
            <person name="Zody M.C."/>
            <person name="Baldwin J."/>
            <person name="Abdouelleil A."/>
            <person name="Abdulkadir J."/>
            <person name="Abebe A."/>
            <person name="Abera B."/>
            <person name="Abreu J."/>
            <person name="Acer S.C."/>
            <person name="Aftuck L."/>
            <person name="Alexander A."/>
            <person name="An P."/>
            <person name="Anderson E."/>
            <person name="Anderson S."/>
            <person name="Arachi H."/>
            <person name="Azer M."/>
            <person name="Bachantsang P."/>
            <person name="Barry A."/>
            <person name="Bayul T."/>
            <person name="Berlin A."/>
            <person name="Bessette D."/>
            <person name="Bloom T."/>
            <person name="Bloom T."/>
            <person name="Boguslavskiy L."/>
            <person name="Bonnet C."/>
            <person name="Boukhgalter B."/>
            <person name="Bourzgui I."/>
            <person name="Brown A."/>
            <person name="Cahill P."/>
            <person name="Channer S."/>
            <person name="Cheshatsang Y."/>
            <person name="Chuda L."/>
            <person name="Citroen M."/>
            <person name="Collymore A."/>
            <person name="Cooke P."/>
            <person name="Costello M."/>
            <person name="D'Aco K."/>
            <person name="Daza R."/>
            <person name="De Haan G."/>
            <person name="DeGray S."/>
            <person name="DeMaso C."/>
            <person name="Dhargay N."/>
            <person name="Dooley K."/>
            <person name="Dooley E."/>
            <person name="Doricent M."/>
            <person name="Dorje P."/>
            <person name="Dorjee K."/>
            <person name="Dupes A."/>
            <person name="Elong R."/>
            <person name="Falk J."/>
            <person name="Farina A."/>
            <person name="Faro S."/>
            <person name="Ferguson D."/>
            <person name="Fisher S."/>
            <person name="Foley C.D."/>
            <person name="Franke A."/>
            <person name="Friedrich D."/>
            <person name="Gadbois L."/>
            <person name="Gearin G."/>
            <person name="Gearin C.R."/>
            <person name="Giannoukos G."/>
            <person name="Goode T."/>
            <person name="Graham J."/>
            <person name="Grandbois E."/>
            <person name="Grewal S."/>
            <person name="Gyaltsen K."/>
            <person name="Hafez N."/>
            <person name="Hagos B."/>
            <person name="Hall J."/>
            <person name="Henson C."/>
            <person name="Hollinger A."/>
            <person name="Honan T."/>
            <person name="Huard M.D."/>
            <person name="Hughes L."/>
            <person name="Hurhula B."/>
            <person name="Husby M.E."/>
            <person name="Kamat A."/>
            <person name="Kanga B."/>
            <person name="Kashin S."/>
            <person name="Khazanovich D."/>
            <person name="Kisner P."/>
            <person name="Lance K."/>
            <person name="Lara M."/>
            <person name="Lee W."/>
            <person name="Lennon N."/>
            <person name="Letendre F."/>
            <person name="LeVine R."/>
            <person name="Lipovsky A."/>
            <person name="Liu X."/>
            <person name="Liu J."/>
            <person name="Liu S."/>
            <person name="Lokyitsang T."/>
            <person name="Lokyitsang Y."/>
            <person name="Lubonja R."/>
            <person name="Lui A."/>
            <person name="MacDonald P."/>
            <person name="Magnisalis V."/>
            <person name="Maru K."/>
            <person name="Matthews C."/>
            <person name="McCusker W."/>
            <person name="McDonough S."/>
            <person name="Mehta T."/>
            <person name="Meldrim J."/>
            <person name="Meneus L."/>
            <person name="Mihai O."/>
            <person name="Mihalev A."/>
            <person name="Mihova T."/>
            <person name="Mittelman R."/>
            <person name="Mlenga V."/>
            <person name="Montmayeur A."/>
            <person name="Mulrain L."/>
            <person name="Navidi A."/>
            <person name="Naylor J."/>
            <person name="Negash T."/>
            <person name="Nguyen T."/>
            <person name="Nguyen N."/>
            <person name="Nicol R."/>
            <person name="Norbu C."/>
            <person name="Norbu N."/>
            <person name="Novod N."/>
            <person name="O'Neill B."/>
            <person name="Osman S."/>
            <person name="Markiewicz E."/>
            <person name="Oyono O.L."/>
            <person name="Patti C."/>
            <person name="Phunkhang P."/>
            <person name="Pierre F."/>
            <person name="Priest M."/>
            <person name="Raghuraman S."/>
            <person name="Rege F."/>
            <person name="Reyes R."/>
            <person name="Rise C."/>
            <person name="Rogov P."/>
            <person name="Ross K."/>
            <person name="Ryan E."/>
            <person name="Settipalli S."/>
            <person name="Shea T."/>
            <person name="Sherpa N."/>
            <person name="Shi L."/>
            <person name="Shih D."/>
            <person name="Sparrow T."/>
            <person name="Spaulding J."/>
            <person name="Stalker J."/>
            <person name="Stange-Thomann N."/>
            <person name="Stavropoulos S."/>
            <person name="Stone C."/>
            <person name="Strader C."/>
            <person name="Tesfaye S."/>
            <person name="Thomson T."/>
            <person name="Thoulutsang Y."/>
            <person name="Thoulutsang D."/>
            <person name="Topham K."/>
            <person name="Topping I."/>
            <person name="Tsamla T."/>
            <person name="Vassiliev H."/>
            <person name="Vo A."/>
            <person name="Wangchuk T."/>
            <person name="Wangdi T."/>
            <person name="Weiand M."/>
            <person name="Wilkinson J."/>
            <person name="Wilson A."/>
            <person name="Yadav S."/>
            <person name="Young G."/>
            <person name="Yu Q."/>
            <person name="Zembek L."/>
            <person name="Zhong D."/>
            <person name="Zimmer A."/>
            <person name="Zwirko Z."/>
            <person name="Jaffe D.B."/>
            <person name="Alvarez P."/>
            <person name="Brockman W."/>
            <person name="Butler J."/>
            <person name="Chin C."/>
            <person name="Gnerre S."/>
            <person name="MacCallum I."/>
            <person name="Graves J.A."/>
            <person name="Ponting C.P."/>
            <person name="Breen M."/>
            <person name="Samollow P.B."/>
            <person name="Lander E.S."/>
            <person name="Lindblad-Toh K."/>
        </authorList>
    </citation>
    <scope>NUCLEOTIDE SEQUENCE [LARGE SCALE GENOMIC DNA]</scope>
</reference>
<organism evidence="8 9">
    <name type="scientific">Monodelphis domestica</name>
    <name type="common">Gray short-tailed opossum</name>
    <dbReference type="NCBI Taxonomy" id="13616"/>
    <lineage>
        <taxon>Eukaryota</taxon>
        <taxon>Metazoa</taxon>
        <taxon>Chordata</taxon>
        <taxon>Craniata</taxon>
        <taxon>Vertebrata</taxon>
        <taxon>Euteleostomi</taxon>
        <taxon>Mammalia</taxon>
        <taxon>Metatheria</taxon>
        <taxon>Didelphimorphia</taxon>
        <taxon>Didelphidae</taxon>
        <taxon>Monodelphis</taxon>
    </lineage>
</organism>
<dbReference type="PANTHER" id="PTHR10105:SF3">
    <property type="entry name" value="SELENOPROTEIN P"/>
    <property type="match status" value="1"/>
</dbReference>
<keyword evidence="5" id="KW-0325">Glycoprotein</keyword>
<comment type="subcellular location">
    <subcellularLocation>
        <location evidence="1">Secreted</location>
    </subcellularLocation>
</comment>
<protein>
    <recommendedName>
        <fullName evidence="7">Selenoprotein P N-terminal domain-containing protein</fullName>
    </recommendedName>
</protein>
<dbReference type="Bgee" id="ENSMODG00000048256">
    <property type="expression patterns" value="Expressed in adult mammalian kidney and 18 other cell types or tissues"/>
</dbReference>
<evidence type="ECO:0000259" key="7">
    <source>
        <dbReference type="Pfam" id="PF04592"/>
    </source>
</evidence>
<feature type="compositionally biased region" description="Basic residues" evidence="6">
    <location>
        <begin position="131"/>
        <end position="165"/>
    </location>
</feature>
<accession>A0A5F8HBX3</accession>
<evidence type="ECO:0000256" key="4">
    <source>
        <dbReference type="ARBA" id="ARBA00022933"/>
    </source>
</evidence>